<evidence type="ECO:0000256" key="1">
    <source>
        <dbReference type="ARBA" id="ARBA00038128"/>
    </source>
</evidence>
<dbReference type="EMBL" id="JACIEK010000002">
    <property type="protein sequence ID" value="MBB3997726.1"/>
    <property type="molecule type" value="Genomic_DNA"/>
</dbReference>
<evidence type="ECO:0000313" key="4">
    <source>
        <dbReference type="Proteomes" id="UP000542776"/>
    </source>
</evidence>
<dbReference type="AlphaFoldDB" id="A0A7W6H369"/>
<dbReference type="InterPro" id="IPR050471">
    <property type="entry name" value="AB_hydrolase"/>
</dbReference>
<organism evidence="3 4">
    <name type="scientific">Aureimonas pseudogalii</name>
    <dbReference type="NCBI Taxonomy" id="1744844"/>
    <lineage>
        <taxon>Bacteria</taxon>
        <taxon>Pseudomonadati</taxon>
        <taxon>Pseudomonadota</taxon>
        <taxon>Alphaproteobacteria</taxon>
        <taxon>Hyphomicrobiales</taxon>
        <taxon>Aurantimonadaceae</taxon>
        <taxon>Aureimonas</taxon>
    </lineage>
</organism>
<dbReference type="PANTHER" id="PTHR43433:SF4">
    <property type="entry name" value="NON-HEME CHLOROPEROXIDASE-RELATED"/>
    <property type="match status" value="1"/>
</dbReference>
<dbReference type="GO" id="GO:0003824">
    <property type="term" value="F:catalytic activity"/>
    <property type="evidence" value="ECO:0007669"/>
    <property type="project" value="InterPro"/>
</dbReference>
<feature type="domain" description="AB hydrolase-1" evidence="2">
    <location>
        <begin position="22"/>
        <end position="258"/>
    </location>
</feature>
<dbReference type="RefSeq" id="WP_183199263.1">
    <property type="nucleotide sequence ID" value="NZ_JACIEK010000002.1"/>
</dbReference>
<dbReference type="PRINTS" id="PR00412">
    <property type="entry name" value="EPOXHYDRLASE"/>
</dbReference>
<dbReference type="Pfam" id="PF00561">
    <property type="entry name" value="Abhydrolase_1"/>
    <property type="match status" value="1"/>
</dbReference>
<proteinExistence type="inferred from homology"/>
<evidence type="ECO:0000259" key="2">
    <source>
        <dbReference type="Pfam" id="PF00561"/>
    </source>
</evidence>
<dbReference type="Gene3D" id="3.40.50.1820">
    <property type="entry name" value="alpha/beta hydrolase"/>
    <property type="match status" value="1"/>
</dbReference>
<dbReference type="InterPro" id="IPR000639">
    <property type="entry name" value="Epox_hydrolase-like"/>
</dbReference>
<dbReference type="Proteomes" id="UP000542776">
    <property type="component" value="Unassembled WGS sequence"/>
</dbReference>
<dbReference type="InterPro" id="IPR029058">
    <property type="entry name" value="AB_hydrolase_fold"/>
</dbReference>
<accession>A0A7W6H369</accession>
<sequence>MTILTTKDGVDLYYKDWGQGRPIVLIHGWPLNADMWDYQADKLVDQGFRVVSYDRRGFGRSSQPGTGYDYDTFADDLAALLEHLDLDNAVLVGFSMGGGEVARYMSRHGGKRVGKAVLVSAVTPYLLKDESNPDGVDGSVFDGFIADLEKDRPAFLASFGKQFYGVGLLNFSISSDYLAWTQNLALQASLRSTIACVKAFSTTDFRADMKAFTVPTLVIHGTKDATVPFEVSGEKAAKLIAGAHLKTYEGAPHGLHHTEQERLTTDLAAFARV</sequence>
<keyword evidence="4" id="KW-1185">Reference proteome</keyword>
<evidence type="ECO:0000313" key="3">
    <source>
        <dbReference type="EMBL" id="MBB3997726.1"/>
    </source>
</evidence>
<dbReference type="FunFam" id="3.40.50.1820:FF:000205">
    <property type="entry name" value="Non-haem bromoperoxidase BPO-A2"/>
    <property type="match status" value="1"/>
</dbReference>
<comment type="caution">
    <text evidence="3">The sequence shown here is derived from an EMBL/GenBank/DDBJ whole genome shotgun (WGS) entry which is preliminary data.</text>
</comment>
<dbReference type="SUPFAM" id="SSF53474">
    <property type="entry name" value="alpha/beta-Hydrolases"/>
    <property type="match status" value="1"/>
</dbReference>
<protein>
    <submittedName>
        <fullName evidence="3">Pimeloyl-ACP methyl ester carboxylesterase</fullName>
    </submittedName>
</protein>
<dbReference type="PRINTS" id="PR00111">
    <property type="entry name" value="ABHYDROLASE"/>
</dbReference>
<dbReference type="InterPro" id="IPR000073">
    <property type="entry name" value="AB_hydrolase_1"/>
</dbReference>
<name>A0A7W6H369_9HYPH</name>
<dbReference type="PANTHER" id="PTHR43433">
    <property type="entry name" value="HYDROLASE, ALPHA/BETA FOLD FAMILY PROTEIN"/>
    <property type="match status" value="1"/>
</dbReference>
<gene>
    <name evidence="3" type="ORF">GGR04_001562</name>
</gene>
<reference evidence="3 4" key="1">
    <citation type="submission" date="2020-08" db="EMBL/GenBank/DDBJ databases">
        <title>Genomic Encyclopedia of Type Strains, Phase IV (KMG-IV): sequencing the most valuable type-strain genomes for metagenomic binning, comparative biology and taxonomic classification.</title>
        <authorList>
            <person name="Goeker M."/>
        </authorList>
    </citation>
    <scope>NUCLEOTIDE SEQUENCE [LARGE SCALE GENOMIC DNA]</scope>
    <source>
        <strain evidence="3 4">DSM 102238</strain>
    </source>
</reference>
<comment type="similarity">
    <text evidence="1">Belongs to the AB hydrolase superfamily. Bacterial non-heme haloperoxidase / perhydrolase family.</text>
</comment>